<dbReference type="Pfam" id="PF01381">
    <property type="entry name" value="HTH_3"/>
    <property type="match status" value="1"/>
</dbReference>
<evidence type="ECO:0000256" key="2">
    <source>
        <dbReference type="SAM" id="MobiDB-lite"/>
    </source>
</evidence>
<dbReference type="Pfam" id="PF07883">
    <property type="entry name" value="Cupin_2"/>
    <property type="match status" value="1"/>
</dbReference>
<dbReference type="InterPro" id="IPR014710">
    <property type="entry name" value="RmlC-like_jellyroll"/>
</dbReference>
<dbReference type="GO" id="GO:0003700">
    <property type="term" value="F:DNA-binding transcription factor activity"/>
    <property type="evidence" value="ECO:0007669"/>
    <property type="project" value="TreeGrafter"/>
</dbReference>
<reference evidence="4 5" key="1">
    <citation type="submission" date="2019-11" db="EMBL/GenBank/DDBJ databases">
        <authorList>
            <person name="Li X.-J."/>
            <person name="Feng X.-M."/>
        </authorList>
    </citation>
    <scope>NUCLEOTIDE SEQUENCE [LARGE SCALE GENOMIC DNA]</scope>
    <source>
        <strain evidence="4 5">XMNu-373</strain>
    </source>
</reference>
<dbReference type="CDD" id="cd00093">
    <property type="entry name" value="HTH_XRE"/>
    <property type="match status" value="1"/>
</dbReference>
<organism evidence="4 5">
    <name type="scientific">Phytoactinopolyspora mesophila</name>
    <dbReference type="NCBI Taxonomy" id="2650750"/>
    <lineage>
        <taxon>Bacteria</taxon>
        <taxon>Bacillati</taxon>
        <taxon>Actinomycetota</taxon>
        <taxon>Actinomycetes</taxon>
        <taxon>Jiangellales</taxon>
        <taxon>Jiangellaceae</taxon>
        <taxon>Phytoactinopolyspora</taxon>
    </lineage>
</organism>
<dbReference type="RefSeq" id="WP_162451090.1">
    <property type="nucleotide sequence ID" value="NZ_WLZY01000005.1"/>
</dbReference>
<dbReference type="PANTHER" id="PTHR46797">
    <property type="entry name" value="HTH-TYPE TRANSCRIPTIONAL REGULATOR"/>
    <property type="match status" value="1"/>
</dbReference>
<dbReference type="CDD" id="cd02209">
    <property type="entry name" value="cupin_XRE_C"/>
    <property type="match status" value="1"/>
</dbReference>
<dbReference type="SUPFAM" id="SSF47413">
    <property type="entry name" value="lambda repressor-like DNA-binding domains"/>
    <property type="match status" value="1"/>
</dbReference>
<sequence>MPDDDASEAGRDRPPARMPDSLQDHDRETVGARVRARRTELGLTLQNVADRTGLSKSFLSQVEIGKAAPSVGTLEQISSVLSTSARLLVDEEQDRSVRPAAATDVPADSHGLDRSVHVVRKSGRKSLAYPGGRQPMELLTPDLQRAFEATLSVDAPGSWHEVRRPKAAHEEFALILEGSCEIEVGEVTHLLEPGDSIYFTADGAYRVRAIGPHPVRAVWIATPPAF</sequence>
<accession>A0A7K3M555</accession>
<dbReference type="Gene3D" id="2.60.120.10">
    <property type="entry name" value="Jelly Rolls"/>
    <property type="match status" value="1"/>
</dbReference>
<feature type="domain" description="HTH cro/C1-type" evidence="3">
    <location>
        <begin position="34"/>
        <end position="88"/>
    </location>
</feature>
<feature type="region of interest" description="Disordered" evidence="2">
    <location>
        <begin position="1"/>
        <end position="35"/>
    </location>
</feature>
<dbReference type="EMBL" id="WLZY01000005">
    <property type="protein sequence ID" value="NDL58376.1"/>
    <property type="molecule type" value="Genomic_DNA"/>
</dbReference>
<evidence type="ECO:0000313" key="4">
    <source>
        <dbReference type="EMBL" id="NDL58376.1"/>
    </source>
</evidence>
<dbReference type="InterPro" id="IPR013096">
    <property type="entry name" value="Cupin_2"/>
</dbReference>
<evidence type="ECO:0000259" key="3">
    <source>
        <dbReference type="PROSITE" id="PS50943"/>
    </source>
</evidence>
<dbReference type="Proteomes" id="UP000460435">
    <property type="component" value="Unassembled WGS sequence"/>
</dbReference>
<dbReference type="InterPro" id="IPR050807">
    <property type="entry name" value="TransReg_Diox_bact_type"/>
</dbReference>
<evidence type="ECO:0000256" key="1">
    <source>
        <dbReference type="ARBA" id="ARBA00023125"/>
    </source>
</evidence>
<dbReference type="PANTHER" id="PTHR46797:SF1">
    <property type="entry name" value="METHYLPHOSPHONATE SYNTHASE"/>
    <property type="match status" value="1"/>
</dbReference>
<keyword evidence="5" id="KW-1185">Reference proteome</keyword>
<dbReference type="AlphaFoldDB" id="A0A7K3M555"/>
<comment type="caution">
    <text evidence="4">The sequence shown here is derived from an EMBL/GenBank/DDBJ whole genome shotgun (WGS) entry which is preliminary data.</text>
</comment>
<protein>
    <submittedName>
        <fullName evidence="4">Helix-turn-helix domain-containing protein</fullName>
    </submittedName>
</protein>
<name>A0A7K3M555_9ACTN</name>
<dbReference type="SMART" id="SM00530">
    <property type="entry name" value="HTH_XRE"/>
    <property type="match status" value="1"/>
</dbReference>
<dbReference type="InterPro" id="IPR011051">
    <property type="entry name" value="RmlC_Cupin_sf"/>
</dbReference>
<dbReference type="Gene3D" id="1.10.260.40">
    <property type="entry name" value="lambda repressor-like DNA-binding domains"/>
    <property type="match status" value="1"/>
</dbReference>
<dbReference type="SUPFAM" id="SSF51182">
    <property type="entry name" value="RmlC-like cupins"/>
    <property type="match status" value="1"/>
</dbReference>
<keyword evidence="1" id="KW-0238">DNA-binding</keyword>
<dbReference type="InterPro" id="IPR001387">
    <property type="entry name" value="Cro/C1-type_HTH"/>
</dbReference>
<proteinExistence type="predicted"/>
<evidence type="ECO:0000313" key="5">
    <source>
        <dbReference type="Proteomes" id="UP000460435"/>
    </source>
</evidence>
<gene>
    <name evidence="4" type="ORF">F7O44_15005</name>
</gene>
<dbReference type="GO" id="GO:0005829">
    <property type="term" value="C:cytosol"/>
    <property type="evidence" value="ECO:0007669"/>
    <property type="project" value="TreeGrafter"/>
</dbReference>
<dbReference type="PROSITE" id="PS50943">
    <property type="entry name" value="HTH_CROC1"/>
    <property type="match status" value="1"/>
</dbReference>
<dbReference type="GO" id="GO:0003677">
    <property type="term" value="F:DNA binding"/>
    <property type="evidence" value="ECO:0007669"/>
    <property type="project" value="UniProtKB-KW"/>
</dbReference>
<dbReference type="InterPro" id="IPR010982">
    <property type="entry name" value="Lambda_DNA-bd_dom_sf"/>
</dbReference>